<evidence type="ECO:0000313" key="2">
    <source>
        <dbReference type="Proteomes" id="UP001299608"/>
    </source>
</evidence>
<dbReference type="AlphaFoldDB" id="A0AAW5C0S3"/>
<protein>
    <submittedName>
        <fullName evidence="1">Uncharacterized protein</fullName>
    </submittedName>
</protein>
<accession>A0AAW5C0S3</accession>
<comment type="caution">
    <text evidence="1">The sequence shown here is derived from an EMBL/GenBank/DDBJ whole genome shotgun (WGS) entry which is preliminary data.</text>
</comment>
<evidence type="ECO:0000313" key="1">
    <source>
        <dbReference type="EMBL" id="MCG4745844.1"/>
    </source>
</evidence>
<proteinExistence type="predicted"/>
<gene>
    <name evidence="1" type="ORF">L0N08_10515</name>
</gene>
<name>A0AAW5C0S3_9FIRM</name>
<dbReference type="EMBL" id="JAKNGE010000011">
    <property type="protein sequence ID" value="MCG4745844.1"/>
    <property type="molecule type" value="Genomic_DNA"/>
</dbReference>
<reference evidence="1" key="1">
    <citation type="submission" date="2022-01" db="EMBL/GenBank/DDBJ databases">
        <title>Collection of gut derived symbiotic bacterial strains cultured from healthy donors.</title>
        <authorList>
            <person name="Lin H."/>
            <person name="Kohout C."/>
            <person name="Waligurski E."/>
            <person name="Pamer E.G."/>
        </authorList>
    </citation>
    <scope>NUCLEOTIDE SEQUENCE</scope>
    <source>
        <strain evidence="1">DFI.6.55</strain>
    </source>
</reference>
<sequence length="93" mass="10367">MKRKILTITYTCPDDTVNLKESDIMGYALQKLGELGAYDINMKAGSINLIEPMVPKAPELDIKIPEFMQQRAKANLPELLRRVGEGAVYGKTV</sequence>
<dbReference type="RefSeq" id="WP_238053539.1">
    <property type="nucleotide sequence ID" value="NZ_JAKNGE010000011.1"/>
</dbReference>
<organism evidence="1 2">
    <name type="scientific">Enterocloster aldenensis</name>
    <dbReference type="NCBI Taxonomy" id="358742"/>
    <lineage>
        <taxon>Bacteria</taxon>
        <taxon>Bacillati</taxon>
        <taxon>Bacillota</taxon>
        <taxon>Clostridia</taxon>
        <taxon>Lachnospirales</taxon>
        <taxon>Lachnospiraceae</taxon>
        <taxon>Enterocloster</taxon>
    </lineage>
</organism>
<dbReference type="Proteomes" id="UP001299608">
    <property type="component" value="Unassembled WGS sequence"/>
</dbReference>